<proteinExistence type="predicted"/>
<evidence type="ECO:0000313" key="1">
    <source>
        <dbReference type="EMBL" id="AGA29925.1"/>
    </source>
</evidence>
<dbReference type="KEGG" id="saci:Sinac_5797"/>
<keyword evidence="2" id="KW-1185">Reference proteome</keyword>
<accession>L0DM88</accession>
<dbReference type="Proteomes" id="UP000010798">
    <property type="component" value="Chromosome"/>
</dbReference>
<evidence type="ECO:0000313" key="2">
    <source>
        <dbReference type="Proteomes" id="UP000010798"/>
    </source>
</evidence>
<dbReference type="HOGENOM" id="CLU_171119_0_0_0"/>
<dbReference type="EMBL" id="CP003364">
    <property type="protein sequence ID" value="AGA29925.1"/>
    <property type="molecule type" value="Genomic_DNA"/>
</dbReference>
<gene>
    <name evidence="1" type="ordered locus">Sinac_5797</name>
</gene>
<reference evidence="1 2" key="1">
    <citation type="submission" date="2012-02" db="EMBL/GenBank/DDBJ databases">
        <title>Complete sequence of chromosome of Singulisphaera acidiphila DSM 18658.</title>
        <authorList>
            <consortium name="US DOE Joint Genome Institute (JGI-PGF)"/>
            <person name="Lucas S."/>
            <person name="Copeland A."/>
            <person name="Lapidus A."/>
            <person name="Glavina del Rio T."/>
            <person name="Dalin E."/>
            <person name="Tice H."/>
            <person name="Bruce D."/>
            <person name="Goodwin L."/>
            <person name="Pitluck S."/>
            <person name="Peters L."/>
            <person name="Ovchinnikova G."/>
            <person name="Chertkov O."/>
            <person name="Kyrpides N."/>
            <person name="Mavromatis K."/>
            <person name="Ivanova N."/>
            <person name="Brettin T."/>
            <person name="Detter J.C."/>
            <person name="Han C."/>
            <person name="Larimer F."/>
            <person name="Land M."/>
            <person name="Hauser L."/>
            <person name="Markowitz V."/>
            <person name="Cheng J.-F."/>
            <person name="Hugenholtz P."/>
            <person name="Woyke T."/>
            <person name="Wu D."/>
            <person name="Tindall B."/>
            <person name="Pomrenke H."/>
            <person name="Brambilla E."/>
            <person name="Klenk H.-P."/>
            <person name="Eisen J.A."/>
        </authorList>
    </citation>
    <scope>NUCLEOTIDE SEQUENCE [LARGE SCALE GENOMIC DNA]</scope>
    <source>
        <strain evidence="2">ATCC BAA-1392 / DSM 18658 / VKM B-2454 / MOB10</strain>
    </source>
</reference>
<dbReference type="RefSeq" id="WP_015249022.1">
    <property type="nucleotide sequence ID" value="NC_019892.1"/>
</dbReference>
<dbReference type="OrthoDB" id="266522at2"/>
<dbReference type="AlphaFoldDB" id="L0DM88"/>
<organism evidence="1 2">
    <name type="scientific">Singulisphaera acidiphila (strain ATCC BAA-1392 / DSM 18658 / VKM B-2454 / MOB10)</name>
    <dbReference type="NCBI Taxonomy" id="886293"/>
    <lineage>
        <taxon>Bacteria</taxon>
        <taxon>Pseudomonadati</taxon>
        <taxon>Planctomycetota</taxon>
        <taxon>Planctomycetia</taxon>
        <taxon>Isosphaerales</taxon>
        <taxon>Isosphaeraceae</taxon>
        <taxon>Singulisphaera</taxon>
    </lineage>
</organism>
<sequence length="113" mass="12761">MARRNTSSLLPDDPFGVNDVPVIDDWTNAAASQAARRASLARESCRKRRLVDPSTCERTYTTAEIEFMMAMQEYKQDSGRLYPTWSEVLGVLQGLGYHKADDDNRRDSVTMNA</sequence>
<name>L0DM88_SINAD</name>
<protein>
    <submittedName>
        <fullName evidence="1">Uncharacterized protein</fullName>
    </submittedName>
</protein>